<keyword evidence="1" id="KW-0812">Transmembrane</keyword>
<keyword evidence="3" id="KW-1185">Reference proteome</keyword>
<organism evidence="2 3">
    <name type="scientific">Orbilia brochopaga</name>
    <dbReference type="NCBI Taxonomy" id="3140254"/>
    <lineage>
        <taxon>Eukaryota</taxon>
        <taxon>Fungi</taxon>
        <taxon>Dikarya</taxon>
        <taxon>Ascomycota</taxon>
        <taxon>Pezizomycotina</taxon>
        <taxon>Orbiliomycetes</taxon>
        <taxon>Orbiliales</taxon>
        <taxon>Orbiliaceae</taxon>
        <taxon>Orbilia</taxon>
    </lineage>
</organism>
<feature type="transmembrane region" description="Helical" evidence="1">
    <location>
        <begin position="38"/>
        <end position="58"/>
    </location>
</feature>
<gene>
    <name evidence="2" type="ORF">TWF696_001516</name>
</gene>
<sequence length="125" mass="14180">MPRLRSGMFIRQFNTRYYPLVARRTPHLDSARRGTQSLLVGAGLSGIFFNLALQIWIFHHFDSRLDVITDILNGQTRDLAKLTAKTDNIQKTVGCVEKQAGSLEGTVGHIKTTVDRLKWTVDRLK</sequence>
<evidence type="ECO:0000313" key="2">
    <source>
        <dbReference type="EMBL" id="KAK6338045.1"/>
    </source>
</evidence>
<accession>A0AAV9U8W6</accession>
<evidence type="ECO:0000313" key="3">
    <source>
        <dbReference type="Proteomes" id="UP001375240"/>
    </source>
</evidence>
<proteinExistence type="predicted"/>
<keyword evidence="1" id="KW-1133">Transmembrane helix</keyword>
<name>A0AAV9U8W6_9PEZI</name>
<dbReference type="EMBL" id="JAVHNQ010000010">
    <property type="protein sequence ID" value="KAK6338045.1"/>
    <property type="molecule type" value="Genomic_DNA"/>
</dbReference>
<dbReference type="AlphaFoldDB" id="A0AAV9U8W6"/>
<evidence type="ECO:0000256" key="1">
    <source>
        <dbReference type="SAM" id="Phobius"/>
    </source>
</evidence>
<keyword evidence="1" id="KW-0472">Membrane</keyword>
<protein>
    <submittedName>
        <fullName evidence="2">Uncharacterized protein</fullName>
    </submittedName>
</protein>
<comment type="caution">
    <text evidence="2">The sequence shown here is derived from an EMBL/GenBank/DDBJ whole genome shotgun (WGS) entry which is preliminary data.</text>
</comment>
<dbReference type="Proteomes" id="UP001375240">
    <property type="component" value="Unassembled WGS sequence"/>
</dbReference>
<reference evidence="2 3" key="1">
    <citation type="submission" date="2019-10" db="EMBL/GenBank/DDBJ databases">
        <authorList>
            <person name="Palmer J.M."/>
        </authorList>
    </citation>
    <scope>NUCLEOTIDE SEQUENCE [LARGE SCALE GENOMIC DNA]</scope>
    <source>
        <strain evidence="2 3">TWF696</strain>
    </source>
</reference>